<dbReference type="EMBL" id="MU069516">
    <property type="protein sequence ID" value="KAF5840343.1"/>
    <property type="molecule type" value="Genomic_DNA"/>
</dbReference>
<dbReference type="PANTHER" id="PTHR43036:SF1">
    <property type="entry name" value="S-ADENOSYL-L-METHIONINE-DEPENDENT METHYLTRANSFERASES SUPERFAMILY PROTEIN"/>
    <property type="match status" value="1"/>
</dbReference>
<accession>A0ABQ7H0G6</accession>
<dbReference type="Pfam" id="PF08241">
    <property type="entry name" value="Methyltransf_11"/>
    <property type="match status" value="1"/>
</dbReference>
<name>A0ABQ7H0G6_DUNSA</name>
<dbReference type="Gene3D" id="3.40.50.150">
    <property type="entry name" value="Vaccinia Virus protein VP39"/>
    <property type="match status" value="1"/>
</dbReference>
<dbReference type="SUPFAM" id="SSF53335">
    <property type="entry name" value="S-adenosyl-L-methionine-dependent methyltransferases"/>
    <property type="match status" value="1"/>
</dbReference>
<dbReference type="InterPro" id="IPR013216">
    <property type="entry name" value="Methyltransf_11"/>
</dbReference>
<evidence type="ECO:0000259" key="1">
    <source>
        <dbReference type="Pfam" id="PF08241"/>
    </source>
</evidence>
<keyword evidence="3" id="KW-1185">Reference proteome</keyword>
<protein>
    <submittedName>
        <fullName evidence="2">Ubiquinone/menaquinone biosynthesis methyltransferase-like protein</fullName>
    </submittedName>
</protein>
<dbReference type="InterPro" id="IPR029063">
    <property type="entry name" value="SAM-dependent_MTases_sf"/>
</dbReference>
<proteinExistence type="predicted"/>
<sequence>MLLPSASRIFSHRSIGACPSSIATPTTLRSITRSSGSTKASATAPQLHRRSLLGSAILGGSLLGGFMQNSGLTVATASSGSKYEKVLDDPKYPENWPFSPEDFARFDELPDGLFYSYPRLVTHIDQPAIGALTKFYSQVFPESGRSDTALLDVCSSWVSHYPPGYKAAKVAGLGMNAEELKRNTQLTEWTVRDLNLDPTLPYPDNTFDVITNCVSVDYLTKPLEIFKEMRRVLKPGGTAYMSFSNRCFPTKATQIWTSTSDIDHVWLVGAFYHYAGGYTPARCSDISPNPGRSDPMYVVHASKTA</sequence>
<organism evidence="2 3">
    <name type="scientific">Dunaliella salina</name>
    <name type="common">Green alga</name>
    <name type="synonym">Protococcus salinus</name>
    <dbReference type="NCBI Taxonomy" id="3046"/>
    <lineage>
        <taxon>Eukaryota</taxon>
        <taxon>Viridiplantae</taxon>
        <taxon>Chlorophyta</taxon>
        <taxon>core chlorophytes</taxon>
        <taxon>Chlorophyceae</taxon>
        <taxon>CS clade</taxon>
        <taxon>Chlamydomonadales</taxon>
        <taxon>Dunaliellaceae</taxon>
        <taxon>Dunaliella</taxon>
    </lineage>
</organism>
<dbReference type="CDD" id="cd02440">
    <property type="entry name" value="AdoMet_MTases"/>
    <property type="match status" value="1"/>
</dbReference>
<dbReference type="PANTHER" id="PTHR43036">
    <property type="entry name" value="OSJNBB0011N17.9 PROTEIN"/>
    <property type="match status" value="1"/>
</dbReference>
<dbReference type="Proteomes" id="UP000815325">
    <property type="component" value="Unassembled WGS sequence"/>
</dbReference>
<feature type="domain" description="Methyltransferase type 11" evidence="1">
    <location>
        <begin position="168"/>
        <end position="240"/>
    </location>
</feature>
<gene>
    <name evidence="2" type="ORF">DUNSADRAFT_17040</name>
</gene>
<reference evidence="2" key="1">
    <citation type="submission" date="2017-08" db="EMBL/GenBank/DDBJ databases">
        <authorList>
            <person name="Polle J.E."/>
            <person name="Barry K."/>
            <person name="Cushman J."/>
            <person name="Schmutz J."/>
            <person name="Tran D."/>
            <person name="Hathwaick L.T."/>
            <person name="Yim W.C."/>
            <person name="Jenkins J."/>
            <person name="Mckie-Krisberg Z.M."/>
            <person name="Prochnik S."/>
            <person name="Lindquist E."/>
            <person name="Dockter R.B."/>
            <person name="Adam C."/>
            <person name="Molina H."/>
            <person name="Bunkerborg J."/>
            <person name="Jin E."/>
            <person name="Buchheim M."/>
            <person name="Magnuson J."/>
        </authorList>
    </citation>
    <scope>NUCLEOTIDE SEQUENCE</scope>
    <source>
        <strain evidence="2">CCAP 19/18</strain>
    </source>
</reference>
<evidence type="ECO:0000313" key="3">
    <source>
        <dbReference type="Proteomes" id="UP000815325"/>
    </source>
</evidence>
<comment type="caution">
    <text evidence="2">The sequence shown here is derived from an EMBL/GenBank/DDBJ whole genome shotgun (WGS) entry which is preliminary data.</text>
</comment>
<evidence type="ECO:0000313" key="2">
    <source>
        <dbReference type="EMBL" id="KAF5840343.1"/>
    </source>
</evidence>